<sequence length="389" mass="41712">MRAIRGTLAAGLVAGALPAGADGLPGLRITASPGQERLLFDHGRDACETWDIPDTPTRAFRDASGTIHVFQSHHRARALAGPDFASLRHSCRVAFEGAGRDDPASFDNRSWIASTFTPDGRTVHAVVHDEYRGHETGACAPDEADACWYNTLTAAISHDGGETFRPAEPRLLAALPLRAERTRGLRAGLFEPTNIVAVTGGFAMMANVVAPAPWPSGNCLLRTDDLADAARWRGWADGAYRVRFEDPYRADLDPGAHLCEPIDPAALPWPVTSLTRHEGSGLWIATMKGRRADKAGTERTGVFFSTSPDLIHWQGPALLLEAPLMGSGTPCAPERPIGYPALIDPASPDRNFTGVGDRPLLTFVRARLDGCAVGPDRDIIAVPVEIGVR</sequence>
<evidence type="ECO:0000313" key="3">
    <source>
        <dbReference type="Proteomes" id="UP000531216"/>
    </source>
</evidence>
<dbReference type="AlphaFoldDB" id="A0A7W6BQJ7"/>
<dbReference type="OrthoDB" id="7042075at2"/>
<keyword evidence="3" id="KW-1185">Reference proteome</keyword>
<accession>A0A7W6BQJ7</accession>
<evidence type="ECO:0008006" key="4">
    <source>
        <dbReference type="Google" id="ProtNLM"/>
    </source>
</evidence>
<organism evidence="2 3">
    <name type="scientific">Aureimonas phyllosphaerae</name>
    <dbReference type="NCBI Taxonomy" id="1166078"/>
    <lineage>
        <taxon>Bacteria</taxon>
        <taxon>Pseudomonadati</taxon>
        <taxon>Pseudomonadota</taxon>
        <taxon>Alphaproteobacteria</taxon>
        <taxon>Hyphomicrobiales</taxon>
        <taxon>Aurantimonadaceae</taxon>
        <taxon>Aureimonas</taxon>
    </lineage>
</organism>
<protein>
    <recommendedName>
        <fullName evidence="4">BNR repeat-like domain-containing protein</fullName>
    </recommendedName>
</protein>
<reference evidence="2 3" key="1">
    <citation type="submission" date="2020-08" db="EMBL/GenBank/DDBJ databases">
        <title>Genomic Encyclopedia of Type Strains, Phase IV (KMG-IV): sequencing the most valuable type-strain genomes for metagenomic binning, comparative biology and taxonomic classification.</title>
        <authorList>
            <person name="Goeker M."/>
        </authorList>
    </citation>
    <scope>NUCLEOTIDE SEQUENCE [LARGE SCALE GENOMIC DNA]</scope>
    <source>
        <strain evidence="2 3">DSM 25024</strain>
    </source>
</reference>
<dbReference type="Proteomes" id="UP000531216">
    <property type="component" value="Unassembled WGS sequence"/>
</dbReference>
<keyword evidence="1" id="KW-0732">Signal</keyword>
<comment type="caution">
    <text evidence="2">The sequence shown here is derived from an EMBL/GenBank/DDBJ whole genome shotgun (WGS) entry which is preliminary data.</text>
</comment>
<feature type="chain" id="PRO_5030690935" description="BNR repeat-like domain-containing protein" evidence="1">
    <location>
        <begin position="22"/>
        <end position="389"/>
    </location>
</feature>
<proteinExistence type="predicted"/>
<evidence type="ECO:0000256" key="1">
    <source>
        <dbReference type="SAM" id="SignalP"/>
    </source>
</evidence>
<evidence type="ECO:0000313" key="2">
    <source>
        <dbReference type="EMBL" id="MBB3936218.1"/>
    </source>
</evidence>
<dbReference type="RefSeq" id="WP_090963151.1">
    <property type="nucleotide sequence ID" value="NZ_FOOA01000008.1"/>
</dbReference>
<feature type="signal peptide" evidence="1">
    <location>
        <begin position="1"/>
        <end position="21"/>
    </location>
</feature>
<gene>
    <name evidence="2" type="ORF">GGR05_002368</name>
</gene>
<dbReference type="EMBL" id="JACIDO010000004">
    <property type="protein sequence ID" value="MBB3936218.1"/>
    <property type="molecule type" value="Genomic_DNA"/>
</dbReference>
<name>A0A7W6BQJ7_9HYPH</name>